<evidence type="ECO:0000259" key="1">
    <source>
        <dbReference type="Pfam" id="PF13351"/>
    </source>
</evidence>
<dbReference type="EMBL" id="CP048222">
    <property type="protein sequence ID" value="QHT70759.1"/>
    <property type="molecule type" value="Genomic_DNA"/>
</dbReference>
<accession>A0A6C0GRR3</accession>
<name>A0A6C0GRR3_9BACT</name>
<organism evidence="2 3">
    <name type="scientific">Rhodocytophaga rosea</name>
    <dbReference type="NCBI Taxonomy" id="2704465"/>
    <lineage>
        <taxon>Bacteria</taxon>
        <taxon>Pseudomonadati</taxon>
        <taxon>Bacteroidota</taxon>
        <taxon>Cytophagia</taxon>
        <taxon>Cytophagales</taxon>
        <taxon>Rhodocytophagaceae</taxon>
        <taxon>Rhodocytophaga</taxon>
    </lineage>
</organism>
<dbReference type="RefSeq" id="WP_162446731.1">
    <property type="nucleotide sequence ID" value="NZ_CP048222.1"/>
</dbReference>
<proteinExistence type="predicted"/>
<dbReference type="KEGG" id="rhoz:GXP67_30980"/>
<sequence length="167" mass="18934">MKINLEEIPFKQIEKLGINRQILEQTGNLDKLLNGERTGVIPDLKTTLDGVEKTFAAHLKLERNKEGKLQFKIEAPRIEDAIKIARQADITREKIPFSQIEKFGISKESLQQSGDLEKLLKGEKTGIIHNITFIISGQEKKASARLYLIVAPDHSLKFQMDFIKPGK</sequence>
<dbReference type="Pfam" id="PF13351">
    <property type="entry name" value="DUF4099"/>
    <property type="match status" value="2"/>
</dbReference>
<feature type="domain" description="DUF4099" evidence="1">
    <location>
        <begin position="4"/>
        <end position="78"/>
    </location>
</feature>
<gene>
    <name evidence="2" type="ORF">GXP67_30980</name>
</gene>
<evidence type="ECO:0000313" key="3">
    <source>
        <dbReference type="Proteomes" id="UP000480178"/>
    </source>
</evidence>
<reference evidence="2 3" key="1">
    <citation type="submission" date="2020-01" db="EMBL/GenBank/DDBJ databases">
        <authorList>
            <person name="Kim M.K."/>
        </authorList>
    </citation>
    <scope>NUCLEOTIDE SEQUENCE [LARGE SCALE GENOMIC DNA]</scope>
    <source>
        <strain evidence="2 3">172606-1</strain>
    </source>
</reference>
<evidence type="ECO:0000313" key="2">
    <source>
        <dbReference type="EMBL" id="QHT70759.1"/>
    </source>
</evidence>
<feature type="domain" description="DUF4099" evidence="1">
    <location>
        <begin position="92"/>
        <end position="164"/>
    </location>
</feature>
<dbReference type="AlphaFoldDB" id="A0A6C0GRR3"/>
<keyword evidence="3" id="KW-1185">Reference proteome</keyword>
<protein>
    <submittedName>
        <fullName evidence="2">DUF4099 domain-containing protein</fullName>
    </submittedName>
</protein>
<dbReference type="InterPro" id="IPR025343">
    <property type="entry name" value="DUF4099"/>
</dbReference>
<dbReference type="Proteomes" id="UP000480178">
    <property type="component" value="Chromosome"/>
</dbReference>